<evidence type="ECO:0000256" key="1">
    <source>
        <dbReference type="ARBA" id="ARBA00004141"/>
    </source>
</evidence>
<evidence type="ECO:0000256" key="3">
    <source>
        <dbReference type="ARBA" id="ARBA00022989"/>
    </source>
</evidence>
<dbReference type="Gene3D" id="1.50.40.10">
    <property type="entry name" value="Mitochondrial carrier domain"/>
    <property type="match status" value="1"/>
</dbReference>
<comment type="caution">
    <text evidence="5">The sequence shown here is derived from an EMBL/GenBank/DDBJ whole genome shotgun (WGS) entry which is preliminary data.</text>
</comment>
<feature type="non-terminal residue" evidence="5">
    <location>
        <position position="1"/>
    </location>
</feature>
<keyword evidence="6" id="KW-1185">Reference proteome</keyword>
<reference evidence="5 6" key="1">
    <citation type="submission" date="2024-02" db="EMBL/GenBank/DDBJ databases">
        <title>A draft genome for the cacao thread blight pathogen Marasmius crinis-equi.</title>
        <authorList>
            <person name="Cohen S.P."/>
            <person name="Baruah I.K."/>
            <person name="Amoako-Attah I."/>
            <person name="Bukari Y."/>
            <person name="Meinhardt L.W."/>
            <person name="Bailey B.A."/>
        </authorList>
    </citation>
    <scope>NUCLEOTIDE SEQUENCE [LARGE SCALE GENOMIC DNA]</scope>
    <source>
        <strain evidence="5 6">GH-76</strain>
    </source>
</reference>
<evidence type="ECO:0000256" key="4">
    <source>
        <dbReference type="ARBA" id="ARBA00023136"/>
    </source>
</evidence>
<gene>
    <name evidence="5" type="ORF">V5O48_007172</name>
</gene>
<comment type="subcellular location">
    <subcellularLocation>
        <location evidence="1">Membrane</location>
        <topology evidence="1">Multi-pass membrane protein</topology>
    </subcellularLocation>
</comment>
<dbReference type="SUPFAM" id="SSF103506">
    <property type="entry name" value="Mitochondrial carrier"/>
    <property type="match status" value="1"/>
</dbReference>
<dbReference type="Proteomes" id="UP001465976">
    <property type="component" value="Unassembled WGS sequence"/>
</dbReference>
<proteinExistence type="predicted"/>
<evidence type="ECO:0000313" key="6">
    <source>
        <dbReference type="Proteomes" id="UP001465976"/>
    </source>
</evidence>
<keyword evidence="3" id="KW-1133">Transmembrane helix</keyword>
<accession>A0ABR3FHF8</accession>
<keyword evidence="2" id="KW-0812">Transmembrane</keyword>
<organism evidence="5 6">
    <name type="scientific">Marasmius crinis-equi</name>
    <dbReference type="NCBI Taxonomy" id="585013"/>
    <lineage>
        <taxon>Eukaryota</taxon>
        <taxon>Fungi</taxon>
        <taxon>Dikarya</taxon>
        <taxon>Basidiomycota</taxon>
        <taxon>Agaricomycotina</taxon>
        <taxon>Agaricomycetes</taxon>
        <taxon>Agaricomycetidae</taxon>
        <taxon>Agaricales</taxon>
        <taxon>Marasmiineae</taxon>
        <taxon>Marasmiaceae</taxon>
        <taxon>Marasmius</taxon>
    </lineage>
</organism>
<sequence>QSGLETEDTAVTEASVAAAAGVEQFSSEDVINLRDDREPYTGFVDCLNKITAEEGWRTLFRAWWMTFIGFYFLTMV</sequence>
<evidence type="ECO:0000256" key="2">
    <source>
        <dbReference type="ARBA" id="ARBA00022692"/>
    </source>
</evidence>
<dbReference type="Pfam" id="PF00153">
    <property type="entry name" value="Mito_carr"/>
    <property type="match status" value="1"/>
</dbReference>
<dbReference type="EMBL" id="JBAHYK010000365">
    <property type="protein sequence ID" value="KAL0574780.1"/>
    <property type="molecule type" value="Genomic_DNA"/>
</dbReference>
<protein>
    <submittedName>
        <fullName evidence="5">Uncharacterized protein</fullName>
    </submittedName>
</protein>
<name>A0ABR3FHF8_9AGAR</name>
<dbReference type="InterPro" id="IPR023395">
    <property type="entry name" value="MCP_dom_sf"/>
</dbReference>
<keyword evidence="4" id="KW-0472">Membrane</keyword>
<evidence type="ECO:0000313" key="5">
    <source>
        <dbReference type="EMBL" id="KAL0574780.1"/>
    </source>
</evidence>
<dbReference type="InterPro" id="IPR018108">
    <property type="entry name" value="MCP_transmembrane"/>
</dbReference>